<evidence type="ECO:0000313" key="1">
    <source>
        <dbReference type="EMBL" id="ATG74423.1"/>
    </source>
</evidence>
<protein>
    <recommendedName>
        <fullName evidence="3">Regulatory protein GemA</fullName>
    </recommendedName>
</protein>
<evidence type="ECO:0008006" key="3">
    <source>
        <dbReference type="Google" id="ProtNLM"/>
    </source>
</evidence>
<proteinExistence type="predicted"/>
<organism evidence="1 2">
    <name type="scientific">Zobellella denitrificans</name>
    <dbReference type="NCBI Taxonomy" id="347534"/>
    <lineage>
        <taxon>Bacteria</taxon>
        <taxon>Pseudomonadati</taxon>
        <taxon>Pseudomonadota</taxon>
        <taxon>Gammaproteobacteria</taxon>
        <taxon>Aeromonadales</taxon>
        <taxon>Aeromonadaceae</taxon>
        <taxon>Zobellella</taxon>
    </lineage>
</organism>
<reference evidence="2" key="1">
    <citation type="submission" date="2015-09" db="EMBL/GenBank/DDBJ databases">
        <authorList>
            <person name="Shao Z."/>
            <person name="Wang L."/>
        </authorList>
    </citation>
    <scope>NUCLEOTIDE SEQUENCE [LARGE SCALE GENOMIC DNA]</scope>
    <source>
        <strain evidence="2">F13-1</strain>
    </source>
</reference>
<evidence type="ECO:0000313" key="2">
    <source>
        <dbReference type="Proteomes" id="UP000217763"/>
    </source>
</evidence>
<dbReference type="RefSeq" id="WP_096779469.1">
    <property type="nucleotide sequence ID" value="NZ_CP012621.1"/>
</dbReference>
<dbReference type="EMBL" id="CP012621">
    <property type="protein sequence ID" value="ATG74423.1"/>
    <property type="molecule type" value="Genomic_DNA"/>
</dbReference>
<sequence>MRNRLIQLIHVAKRELKLDEIAYRALLEGATGKASCSAMNDKELEQVLAACEKAGFKRLKPKRKYSPRSGYARTAEADKIRGLWIQMGQDGFLRDNSETALNRWCQRTTVVINHGVGVGNVSWLTPDLAWRVLEALKNWHKREMVQAIADRGDPPPLNERGHIASYTRVDWAFRRGGQRRTN</sequence>
<dbReference type="Pfam" id="PF06252">
    <property type="entry name" value="GemA"/>
    <property type="match status" value="1"/>
</dbReference>
<gene>
    <name evidence="1" type="ORF">AN401_11630</name>
</gene>
<dbReference type="AlphaFoldDB" id="A0A291HQK0"/>
<name>A0A291HQK0_9GAMM</name>
<dbReference type="InterPro" id="IPR009363">
    <property type="entry name" value="Phage_Mu_Gp16"/>
</dbReference>
<keyword evidence="2" id="KW-1185">Reference proteome</keyword>
<dbReference type="Proteomes" id="UP000217763">
    <property type="component" value="Chromosome"/>
</dbReference>
<accession>A0A291HQK0</accession>
<dbReference type="KEGG" id="zdf:AN401_11630"/>